<dbReference type="AlphaFoldDB" id="A0A3N4HJG8"/>
<proteinExistence type="predicted"/>
<organism evidence="2 3">
    <name type="scientific">Ascobolus immersus RN42</name>
    <dbReference type="NCBI Taxonomy" id="1160509"/>
    <lineage>
        <taxon>Eukaryota</taxon>
        <taxon>Fungi</taxon>
        <taxon>Dikarya</taxon>
        <taxon>Ascomycota</taxon>
        <taxon>Pezizomycotina</taxon>
        <taxon>Pezizomycetes</taxon>
        <taxon>Pezizales</taxon>
        <taxon>Ascobolaceae</taxon>
        <taxon>Ascobolus</taxon>
    </lineage>
</organism>
<feature type="region of interest" description="Disordered" evidence="1">
    <location>
        <begin position="1"/>
        <end position="61"/>
    </location>
</feature>
<dbReference type="EMBL" id="ML119867">
    <property type="protein sequence ID" value="RPA72321.1"/>
    <property type="molecule type" value="Genomic_DNA"/>
</dbReference>
<dbReference type="Proteomes" id="UP000275078">
    <property type="component" value="Unassembled WGS sequence"/>
</dbReference>
<protein>
    <submittedName>
        <fullName evidence="2">Uncharacterized protein</fullName>
    </submittedName>
</protein>
<name>A0A3N4HJG8_ASCIM</name>
<evidence type="ECO:0000313" key="3">
    <source>
        <dbReference type="Proteomes" id="UP000275078"/>
    </source>
</evidence>
<gene>
    <name evidence="2" type="ORF">BJ508DRAFT_76400</name>
</gene>
<evidence type="ECO:0000256" key="1">
    <source>
        <dbReference type="SAM" id="MobiDB-lite"/>
    </source>
</evidence>
<feature type="compositionally biased region" description="Polar residues" evidence="1">
    <location>
        <begin position="23"/>
        <end position="32"/>
    </location>
</feature>
<evidence type="ECO:0000313" key="2">
    <source>
        <dbReference type="EMBL" id="RPA72321.1"/>
    </source>
</evidence>
<accession>A0A3N4HJG8</accession>
<reference evidence="2 3" key="1">
    <citation type="journal article" date="2018" name="Nat. Ecol. Evol.">
        <title>Pezizomycetes genomes reveal the molecular basis of ectomycorrhizal truffle lifestyle.</title>
        <authorList>
            <person name="Murat C."/>
            <person name="Payen T."/>
            <person name="Noel B."/>
            <person name="Kuo A."/>
            <person name="Morin E."/>
            <person name="Chen J."/>
            <person name="Kohler A."/>
            <person name="Krizsan K."/>
            <person name="Balestrini R."/>
            <person name="Da Silva C."/>
            <person name="Montanini B."/>
            <person name="Hainaut M."/>
            <person name="Levati E."/>
            <person name="Barry K.W."/>
            <person name="Belfiori B."/>
            <person name="Cichocki N."/>
            <person name="Clum A."/>
            <person name="Dockter R.B."/>
            <person name="Fauchery L."/>
            <person name="Guy J."/>
            <person name="Iotti M."/>
            <person name="Le Tacon F."/>
            <person name="Lindquist E.A."/>
            <person name="Lipzen A."/>
            <person name="Malagnac F."/>
            <person name="Mello A."/>
            <person name="Molinier V."/>
            <person name="Miyauchi S."/>
            <person name="Poulain J."/>
            <person name="Riccioni C."/>
            <person name="Rubini A."/>
            <person name="Sitrit Y."/>
            <person name="Splivallo R."/>
            <person name="Traeger S."/>
            <person name="Wang M."/>
            <person name="Zifcakova L."/>
            <person name="Wipf D."/>
            <person name="Zambonelli A."/>
            <person name="Paolocci F."/>
            <person name="Nowrousian M."/>
            <person name="Ottonello S."/>
            <person name="Baldrian P."/>
            <person name="Spatafora J.W."/>
            <person name="Henrissat B."/>
            <person name="Nagy L.G."/>
            <person name="Aury J.M."/>
            <person name="Wincker P."/>
            <person name="Grigoriev I.V."/>
            <person name="Bonfante P."/>
            <person name="Martin F.M."/>
        </authorList>
    </citation>
    <scope>NUCLEOTIDE SEQUENCE [LARGE SCALE GENOMIC DNA]</scope>
    <source>
        <strain evidence="2 3">RN42</strain>
    </source>
</reference>
<keyword evidence="3" id="KW-1185">Reference proteome</keyword>
<sequence>MATSEGRAQAPLPADIDFFAHNATHSQGLTKQPTNEPPPPYPENSDTLQKHDKTPREPITTHIGLTKPSRFREFYTLTIPLGSKNRDVKKQAPTVERLRVKRHPNDYYMPTAKIIENLVDRITAEYTALVDHINAVTKEYPEGTQLMISHLEGHTNTDDLVDPNLEGTLIVELVPIVPGSEEWGHYQEFFLLAANRRVFDIHGQPDPDNFESRDWIHGPLENDLLGIVKVKSNGECLSKDNNIRDEVLNWWEKTMHVLSEFCRRMSKEFYDEKDVVVNSAYTYIDEKYRSSLKVVELVPVDKAPPYMEVHILPPAVFWDLDRYSCLTFNSEFAQEKNRPASYTAAICLRLTANSTEAAMTGDEINNLIYNHKSPRLSVTLQSLGLSTESCVRTVKEYIKSEVDYWKSDSVYPAKRELMVNWVGVRSRLYCIWAENRRSWTSLRCHFVAVSFEEI</sequence>